<keyword evidence="2" id="KW-1185">Reference proteome</keyword>
<proteinExistence type="predicted"/>
<sequence length="78" mass="9031">LCKQEQHLYLSEMIFLTYQESQNIRLNKYANESEILTSSRNDDNSNIKLLQFNIPISASTLQKYNIADIADLNSADIY</sequence>
<gene>
    <name evidence="1" type="ORF">SCALOS_LOCUS6244</name>
</gene>
<protein>
    <submittedName>
        <fullName evidence="1">6343_t:CDS:1</fullName>
    </submittedName>
</protein>
<dbReference type="EMBL" id="CAJVPM010011548">
    <property type="protein sequence ID" value="CAG8582071.1"/>
    <property type="molecule type" value="Genomic_DNA"/>
</dbReference>
<accession>A0ACA9MBD8</accession>
<feature type="non-terminal residue" evidence="1">
    <location>
        <position position="1"/>
    </location>
</feature>
<name>A0ACA9MBD8_9GLOM</name>
<dbReference type="Proteomes" id="UP000789860">
    <property type="component" value="Unassembled WGS sequence"/>
</dbReference>
<reference evidence="1" key="1">
    <citation type="submission" date="2021-06" db="EMBL/GenBank/DDBJ databases">
        <authorList>
            <person name="Kallberg Y."/>
            <person name="Tangrot J."/>
            <person name="Rosling A."/>
        </authorList>
    </citation>
    <scope>NUCLEOTIDE SEQUENCE</scope>
    <source>
        <strain evidence="1">AU212A</strain>
    </source>
</reference>
<comment type="caution">
    <text evidence="1">The sequence shown here is derived from an EMBL/GenBank/DDBJ whole genome shotgun (WGS) entry which is preliminary data.</text>
</comment>
<evidence type="ECO:0000313" key="2">
    <source>
        <dbReference type="Proteomes" id="UP000789860"/>
    </source>
</evidence>
<evidence type="ECO:0000313" key="1">
    <source>
        <dbReference type="EMBL" id="CAG8582071.1"/>
    </source>
</evidence>
<organism evidence="1 2">
    <name type="scientific">Scutellospora calospora</name>
    <dbReference type="NCBI Taxonomy" id="85575"/>
    <lineage>
        <taxon>Eukaryota</taxon>
        <taxon>Fungi</taxon>
        <taxon>Fungi incertae sedis</taxon>
        <taxon>Mucoromycota</taxon>
        <taxon>Glomeromycotina</taxon>
        <taxon>Glomeromycetes</taxon>
        <taxon>Diversisporales</taxon>
        <taxon>Gigasporaceae</taxon>
        <taxon>Scutellospora</taxon>
    </lineage>
</organism>